<accession>A0A6G1C8G5</accession>
<organism evidence="1 2">
    <name type="scientific">Oryza meyeriana var. granulata</name>
    <dbReference type="NCBI Taxonomy" id="110450"/>
    <lineage>
        <taxon>Eukaryota</taxon>
        <taxon>Viridiplantae</taxon>
        <taxon>Streptophyta</taxon>
        <taxon>Embryophyta</taxon>
        <taxon>Tracheophyta</taxon>
        <taxon>Spermatophyta</taxon>
        <taxon>Magnoliopsida</taxon>
        <taxon>Liliopsida</taxon>
        <taxon>Poales</taxon>
        <taxon>Poaceae</taxon>
        <taxon>BOP clade</taxon>
        <taxon>Oryzoideae</taxon>
        <taxon>Oryzeae</taxon>
        <taxon>Oryzinae</taxon>
        <taxon>Oryza</taxon>
        <taxon>Oryza meyeriana</taxon>
    </lineage>
</organism>
<gene>
    <name evidence="1" type="ORF">E2562_018199</name>
</gene>
<proteinExistence type="predicted"/>
<keyword evidence="2" id="KW-1185">Reference proteome</keyword>
<dbReference type="EMBL" id="SPHZ02000010">
    <property type="protein sequence ID" value="KAF0896084.1"/>
    <property type="molecule type" value="Genomic_DNA"/>
</dbReference>
<name>A0A6G1C8G5_9ORYZ</name>
<evidence type="ECO:0000313" key="2">
    <source>
        <dbReference type="Proteomes" id="UP000479710"/>
    </source>
</evidence>
<sequence length="91" mass="10689">MFCECNDKRTLIDHFTRRHLHKSKPPRLNFSDENFDQVSDILSLGGHSFACLQSSLRRFGLQFHLDQPKCLGVRFIKFFADKATHLEEMCM</sequence>
<reference evidence="1 2" key="1">
    <citation type="submission" date="2019-11" db="EMBL/GenBank/DDBJ databases">
        <title>Whole genome sequence of Oryza granulata.</title>
        <authorList>
            <person name="Li W."/>
        </authorList>
    </citation>
    <scope>NUCLEOTIDE SEQUENCE [LARGE SCALE GENOMIC DNA]</scope>
    <source>
        <strain evidence="2">cv. Menghai</strain>
        <tissue evidence="1">Leaf</tissue>
    </source>
</reference>
<dbReference type="AlphaFoldDB" id="A0A6G1C8G5"/>
<dbReference type="Proteomes" id="UP000479710">
    <property type="component" value="Unassembled WGS sequence"/>
</dbReference>
<comment type="caution">
    <text evidence="1">The sequence shown here is derived from an EMBL/GenBank/DDBJ whole genome shotgun (WGS) entry which is preliminary data.</text>
</comment>
<protein>
    <submittedName>
        <fullName evidence="1">Uncharacterized protein</fullName>
    </submittedName>
</protein>
<evidence type="ECO:0000313" key="1">
    <source>
        <dbReference type="EMBL" id="KAF0896084.1"/>
    </source>
</evidence>